<feature type="transmembrane region" description="Helical" evidence="5">
    <location>
        <begin position="312"/>
        <end position="330"/>
    </location>
</feature>
<dbReference type="PROSITE" id="PS50850">
    <property type="entry name" value="MFS"/>
    <property type="match status" value="1"/>
</dbReference>
<sequence>MTTQPTDMTRTPRDLRAASIATLLVFGVNGFAFATWMSRVPDVREMLEISPGQLSLLLLAISAGSLCGLPTAGRVAHRIGAANTVRAGAVVSLAGLLVAGLAVEAHAALPLIMIPLFLVGLGIGTWDVAQNLEGSIVEQALDRAIMPWFHAGFSGGTVVAALIGALLTWLDVPVSLHIGAVAVLGLVATWWLTRNFLPAYDEGAPEAVAATGKVRSPWLEPRTLLIGLMVLAAAFAEGTANDWMAVAFVDGHETSNALGVVALAIFLSFMTAGRIIGAGLLDRFGRVAVLRVLFVTAVVGCVLVVFGPTWLAFIGVAVWGVGASLGFPVGMSAASDDPARAALRLSVVSTIGYGAFLIGPPLIGFLGDRVGVLDAMLTVGVISLIAIVVVPAARPLEKAPSEDVSAPR</sequence>
<protein>
    <submittedName>
        <fullName evidence="7">MFS transporter</fullName>
    </submittedName>
</protein>
<evidence type="ECO:0000256" key="4">
    <source>
        <dbReference type="ARBA" id="ARBA00023136"/>
    </source>
</evidence>
<dbReference type="InterPro" id="IPR020846">
    <property type="entry name" value="MFS_dom"/>
</dbReference>
<feature type="transmembrane region" description="Helical" evidence="5">
    <location>
        <begin position="260"/>
        <end position="281"/>
    </location>
</feature>
<feature type="domain" description="Major facilitator superfamily (MFS) profile" evidence="6">
    <location>
        <begin position="18"/>
        <end position="398"/>
    </location>
</feature>
<keyword evidence="3 5" id="KW-1133">Transmembrane helix</keyword>
<dbReference type="Proteomes" id="UP001172738">
    <property type="component" value="Unassembled WGS sequence"/>
</dbReference>
<feature type="transmembrane region" description="Helical" evidence="5">
    <location>
        <begin position="148"/>
        <end position="170"/>
    </location>
</feature>
<dbReference type="InterPro" id="IPR036259">
    <property type="entry name" value="MFS_trans_sf"/>
</dbReference>
<proteinExistence type="predicted"/>
<dbReference type="PANTHER" id="PTHR23514">
    <property type="entry name" value="BYPASS OF STOP CODON PROTEIN 6"/>
    <property type="match status" value="1"/>
</dbReference>
<evidence type="ECO:0000256" key="1">
    <source>
        <dbReference type="ARBA" id="ARBA00004651"/>
    </source>
</evidence>
<feature type="transmembrane region" description="Helical" evidence="5">
    <location>
        <begin position="375"/>
        <end position="393"/>
    </location>
</feature>
<keyword evidence="2 5" id="KW-0812">Transmembrane</keyword>
<evidence type="ECO:0000256" key="2">
    <source>
        <dbReference type="ARBA" id="ARBA00022692"/>
    </source>
</evidence>
<keyword evidence="4 5" id="KW-0472">Membrane</keyword>
<feature type="transmembrane region" description="Helical" evidence="5">
    <location>
        <begin position="288"/>
        <end position="306"/>
    </location>
</feature>
<dbReference type="RefSeq" id="WP_301129692.1">
    <property type="nucleotide sequence ID" value="NZ_JAUHPV010000008.1"/>
</dbReference>
<dbReference type="Gene3D" id="1.20.1250.20">
    <property type="entry name" value="MFS general substrate transporter like domains"/>
    <property type="match status" value="2"/>
</dbReference>
<dbReference type="EMBL" id="JAUHPV010000008">
    <property type="protein sequence ID" value="MDN4473809.1"/>
    <property type="molecule type" value="Genomic_DNA"/>
</dbReference>
<feature type="transmembrane region" description="Helical" evidence="5">
    <location>
        <begin position="223"/>
        <end position="240"/>
    </location>
</feature>
<feature type="transmembrane region" description="Helical" evidence="5">
    <location>
        <begin position="342"/>
        <end position="363"/>
    </location>
</feature>
<feature type="transmembrane region" description="Helical" evidence="5">
    <location>
        <begin position="176"/>
        <end position="193"/>
    </location>
</feature>
<dbReference type="Pfam" id="PF07690">
    <property type="entry name" value="MFS_1"/>
    <property type="match status" value="1"/>
</dbReference>
<reference evidence="7" key="1">
    <citation type="submission" date="2023-06" db="EMBL/GenBank/DDBJ databases">
        <title>SYSU T00b26.</title>
        <authorList>
            <person name="Gao L."/>
            <person name="Fang B.-Z."/>
            <person name="Li W.-J."/>
        </authorList>
    </citation>
    <scope>NUCLEOTIDE SEQUENCE</scope>
    <source>
        <strain evidence="7">SYSU T00b26</strain>
    </source>
</reference>
<dbReference type="InterPro" id="IPR011701">
    <property type="entry name" value="MFS"/>
</dbReference>
<evidence type="ECO:0000259" key="6">
    <source>
        <dbReference type="PROSITE" id="PS50850"/>
    </source>
</evidence>
<accession>A0ABT8G519</accession>
<dbReference type="InterPro" id="IPR051788">
    <property type="entry name" value="MFS_Transporter"/>
</dbReference>
<evidence type="ECO:0000256" key="5">
    <source>
        <dbReference type="SAM" id="Phobius"/>
    </source>
</evidence>
<feature type="transmembrane region" description="Helical" evidence="5">
    <location>
        <begin position="54"/>
        <end position="72"/>
    </location>
</feature>
<feature type="transmembrane region" description="Helical" evidence="5">
    <location>
        <begin position="15"/>
        <end position="34"/>
    </location>
</feature>
<evidence type="ECO:0000313" key="7">
    <source>
        <dbReference type="EMBL" id="MDN4473809.1"/>
    </source>
</evidence>
<evidence type="ECO:0000313" key="8">
    <source>
        <dbReference type="Proteomes" id="UP001172738"/>
    </source>
</evidence>
<feature type="transmembrane region" description="Helical" evidence="5">
    <location>
        <begin position="84"/>
        <end position="103"/>
    </location>
</feature>
<dbReference type="PANTHER" id="PTHR23514:SF13">
    <property type="entry name" value="INNER MEMBRANE PROTEIN YBJJ"/>
    <property type="match status" value="1"/>
</dbReference>
<organism evidence="7 8">
    <name type="scientific">Demequina zhanjiangensis</name>
    <dbReference type="NCBI Taxonomy" id="3051659"/>
    <lineage>
        <taxon>Bacteria</taxon>
        <taxon>Bacillati</taxon>
        <taxon>Actinomycetota</taxon>
        <taxon>Actinomycetes</taxon>
        <taxon>Micrococcales</taxon>
        <taxon>Demequinaceae</taxon>
        <taxon>Demequina</taxon>
    </lineage>
</organism>
<feature type="transmembrane region" description="Helical" evidence="5">
    <location>
        <begin position="109"/>
        <end position="128"/>
    </location>
</feature>
<dbReference type="SUPFAM" id="SSF103473">
    <property type="entry name" value="MFS general substrate transporter"/>
    <property type="match status" value="1"/>
</dbReference>
<dbReference type="CDD" id="cd17393">
    <property type="entry name" value="MFS_MosC_like"/>
    <property type="match status" value="1"/>
</dbReference>
<comment type="caution">
    <text evidence="7">The sequence shown here is derived from an EMBL/GenBank/DDBJ whole genome shotgun (WGS) entry which is preliminary data.</text>
</comment>
<gene>
    <name evidence="7" type="ORF">QQX04_12460</name>
</gene>
<name>A0ABT8G519_9MICO</name>
<keyword evidence="8" id="KW-1185">Reference proteome</keyword>
<comment type="subcellular location">
    <subcellularLocation>
        <location evidence="1">Cell membrane</location>
        <topology evidence="1">Multi-pass membrane protein</topology>
    </subcellularLocation>
</comment>
<evidence type="ECO:0000256" key="3">
    <source>
        <dbReference type="ARBA" id="ARBA00022989"/>
    </source>
</evidence>